<name>A0A2R6Y1B2_9BACL</name>
<accession>A0A2R6Y1B2</accession>
<keyword evidence="1" id="KW-0812">Transmembrane</keyword>
<organism evidence="2 3">
    <name type="scientific">Candidatus Carbonibacillus altaicus</name>
    <dbReference type="NCBI Taxonomy" id="2163959"/>
    <lineage>
        <taxon>Bacteria</taxon>
        <taxon>Bacillati</taxon>
        <taxon>Bacillota</taxon>
        <taxon>Bacilli</taxon>
        <taxon>Bacillales</taxon>
        <taxon>Candidatus Carbonibacillus</taxon>
    </lineage>
</organism>
<evidence type="ECO:0000313" key="3">
    <source>
        <dbReference type="Proteomes" id="UP000244338"/>
    </source>
</evidence>
<feature type="transmembrane region" description="Helical" evidence="1">
    <location>
        <begin position="6"/>
        <end position="30"/>
    </location>
</feature>
<proteinExistence type="predicted"/>
<dbReference type="InterPro" id="IPR020203">
    <property type="entry name" value="YneK"/>
</dbReference>
<evidence type="ECO:0000313" key="2">
    <source>
        <dbReference type="EMBL" id="PTQ56461.1"/>
    </source>
</evidence>
<dbReference type="Pfam" id="PF11084">
    <property type="entry name" value="DUF2621"/>
    <property type="match status" value="1"/>
</dbReference>
<keyword evidence="1" id="KW-0472">Membrane</keyword>
<evidence type="ECO:0008006" key="4">
    <source>
        <dbReference type="Google" id="ProtNLM"/>
    </source>
</evidence>
<sequence>MGVDTWMQWFILFWSVTMITLIAIGGFFMFRKFLRVLPKKDGLSEEMRREALIEQSLPLWSEEGKALLNELVRPVPSLFRDAAKKAIAAKIAEIALERRVPSIDEKIILEGYILATPRQDHRFLWKHVERLGLDVSEFEDLIERDAPVRKMRQA</sequence>
<dbReference type="EMBL" id="PEBX01000027">
    <property type="protein sequence ID" value="PTQ56461.1"/>
    <property type="molecule type" value="Genomic_DNA"/>
</dbReference>
<dbReference type="AlphaFoldDB" id="A0A2R6Y1B2"/>
<dbReference type="Proteomes" id="UP000244338">
    <property type="component" value="Unassembled WGS sequence"/>
</dbReference>
<evidence type="ECO:0000256" key="1">
    <source>
        <dbReference type="SAM" id="Phobius"/>
    </source>
</evidence>
<reference evidence="3" key="1">
    <citation type="journal article" date="2018" name="Sci. Rep.">
        <title>Lignite coal burning seam in the remote Altai Mountains harbors a hydrogen-driven thermophilic microbial community.</title>
        <authorList>
            <person name="Kadnikov V.V."/>
            <person name="Mardanov A.V."/>
            <person name="Ivasenko D.A."/>
            <person name="Antsiferov D.V."/>
            <person name="Beletsky A.V."/>
            <person name="Karnachuk O.V."/>
            <person name="Ravin N.V."/>
        </authorList>
    </citation>
    <scope>NUCLEOTIDE SEQUENCE [LARGE SCALE GENOMIC DNA]</scope>
</reference>
<comment type="caution">
    <text evidence="2">The sequence shown here is derived from an EMBL/GenBank/DDBJ whole genome shotgun (WGS) entry which is preliminary data.</text>
</comment>
<keyword evidence="1" id="KW-1133">Transmembrane helix</keyword>
<protein>
    <recommendedName>
        <fullName evidence="4">YoxJ protein</fullName>
    </recommendedName>
</protein>
<gene>
    <name evidence="2" type="ORF">BSOLF_0168</name>
</gene>